<evidence type="ECO:0000313" key="2">
    <source>
        <dbReference type="EMBL" id="RKN51333.1"/>
    </source>
</evidence>
<keyword evidence="1" id="KW-1133">Transmembrane helix</keyword>
<proteinExistence type="predicted"/>
<feature type="transmembrane region" description="Helical" evidence="1">
    <location>
        <begin position="84"/>
        <end position="105"/>
    </location>
</feature>
<reference evidence="2 3" key="1">
    <citation type="journal article" date="2004" name="Syst. Appl. Microbiol.">
        <title>Cryptoendolithic actinomycetes from antarctic sandstone rock samples: Micromonospora endolithica sp. nov. and two isolates related to Micromonospora coerulea Jensen 1932.</title>
        <authorList>
            <person name="Hirsch P."/>
            <person name="Mevs U."/>
            <person name="Kroppenstedt R.M."/>
            <person name="Schumann P."/>
            <person name="Stackebrandt E."/>
        </authorList>
    </citation>
    <scope>NUCLEOTIDE SEQUENCE [LARGE SCALE GENOMIC DNA]</scope>
    <source>
        <strain evidence="2 3">JCM 12677</strain>
    </source>
</reference>
<keyword evidence="1" id="KW-0812">Transmembrane</keyword>
<keyword evidence="3" id="KW-1185">Reference proteome</keyword>
<dbReference type="OrthoDB" id="3690714at2"/>
<protein>
    <submittedName>
        <fullName evidence="2">SLATT domain-containing protein</fullName>
    </submittedName>
</protein>
<accession>A0A3A9ZT84</accession>
<dbReference type="EMBL" id="RBAK01000001">
    <property type="protein sequence ID" value="RKN51333.1"/>
    <property type="molecule type" value="Genomic_DNA"/>
</dbReference>
<keyword evidence="1" id="KW-0472">Membrane</keyword>
<name>A0A3A9ZT84_9ACTN</name>
<gene>
    <name evidence="2" type="ORF">D7223_04135</name>
</gene>
<organism evidence="2 3">
    <name type="scientific">Micromonospora endolithica</name>
    <dbReference type="NCBI Taxonomy" id="230091"/>
    <lineage>
        <taxon>Bacteria</taxon>
        <taxon>Bacillati</taxon>
        <taxon>Actinomycetota</taxon>
        <taxon>Actinomycetes</taxon>
        <taxon>Micromonosporales</taxon>
        <taxon>Micromonosporaceae</taxon>
        <taxon>Micromonospora</taxon>
    </lineage>
</organism>
<dbReference type="NCBIfam" id="NF033634">
    <property type="entry name" value="SLATT_1"/>
    <property type="match status" value="1"/>
</dbReference>
<evidence type="ECO:0000256" key="1">
    <source>
        <dbReference type="SAM" id="Phobius"/>
    </source>
</evidence>
<dbReference type="Proteomes" id="UP000281726">
    <property type="component" value="Unassembled WGS sequence"/>
</dbReference>
<evidence type="ECO:0000313" key="3">
    <source>
        <dbReference type="Proteomes" id="UP000281726"/>
    </source>
</evidence>
<comment type="caution">
    <text evidence="2">The sequence shown here is derived from an EMBL/GenBank/DDBJ whole genome shotgun (WGS) entry which is preliminary data.</text>
</comment>
<dbReference type="AlphaFoldDB" id="A0A3A9ZT84"/>
<feature type="transmembrane region" description="Helical" evidence="1">
    <location>
        <begin position="60"/>
        <end position="78"/>
    </location>
</feature>
<sequence length="174" mass="20141">MDGGFYDVRVTREPQEPIQSEIPQPGLAPLELALDLVGRLERANQYARARKRVFTRRATVARLAALALSVASTIILGLQDLDFWTGLGFALVAVATVVNTVEPFFAWRSRWVLMEECQYRFYRLRDDVTYYIASNRPEELDTARIRVMFDQYQSIWDDLGARWQEYRRSVSVGQ</sequence>